<comment type="subcellular location">
    <subcellularLocation>
        <location evidence="2">Cell membrane</location>
        <topology evidence="2">Lipid-anchor</topology>
    </subcellularLocation>
</comment>
<dbReference type="Pfam" id="PF02321">
    <property type="entry name" value="OEP"/>
    <property type="match status" value="2"/>
</dbReference>
<protein>
    <submittedName>
        <fullName evidence="4">Toluene efflux pump outer membrane protein TtgI</fullName>
    </submittedName>
</protein>
<evidence type="ECO:0000313" key="4">
    <source>
        <dbReference type="EMBL" id="KAA1260088.1"/>
    </source>
</evidence>
<reference evidence="4 5" key="1">
    <citation type="submission" date="2019-08" db="EMBL/GenBank/DDBJ databases">
        <title>Deep-cultivation of Planctomycetes and their phenomic and genomic characterization uncovers novel biology.</title>
        <authorList>
            <person name="Wiegand S."/>
            <person name="Jogler M."/>
            <person name="Boedeker C."/>
            <person name="Pinto D."/>
            <person name="Vollmers J."/>
            <person name="Rivas-Marin E."/>
            <person name="Kohn T."/>
            <person name="Peeters S.H."/>
            <person name="Heuer A."/>
            <person name="Rast P."/>
            <person name="Oberbeckmann S."/>
            <person name="Bunk B."/>
            <person name="Jeske O."/>
            <person name="Meyerdierks A."/>
            <person name="Storesund J.E."/>
            <person name="Kallscheuer N."/>
            <person name="Luecker S."/>
            <person name="Lage O.M."/>
            <person name="Pohl T."/>
            <person name="Merkel B.J."/>
            <person name="Hornburger P."/>
            <person name="Mueller R.-W."/>
            <person name="Bruemmer F."/>
            <person name="Labrenz M."/>
            <person name="Spormann A.M."/>
            <person name="Op Den Camp H."/>
            <person name="Overmann J."/>
            <person name="Amann R."/>
            <person name="Jetten M.S.M."/>
            <person name="Mascher T."/>
            <person name="Medema M.H."/>
            <person name="Devos D.P."/>
            <person name="Kaster A.-K."/>
            <person name="Ovreas L."/>
            <person name="Rohde M."/>
            <person name="Galperin M.Y."/>
            <person name="Jogler C."/>
        </authorList>
    </citation>
    <scope>NUCLEOTIDE SEQUENCE [LARGE SCALE GENOMIC DNA]</scope>
    <source>
        <strain evidence="4 5">LF1</strain>
    </source>
</reference>
<feature type="coiled-coil region" evidence="3">
    <location>
        <begin position="429"/>
        <end position="456"/>
    </location>
</feature>
<accession>A0A5B1CFW3</accession>
<dbReference type="PROSITE" id="PS51257">
    <property type="entry name" value="PROKAR_LIPOPROTEIN"/>
    <property type="match status" value="1"/>
</dbReference>
<evidence type="ECO:0000313" key="5">
    <source>
        <dbReference type="Proteomes" id="UP000322699"/>
    </source>
</evidence>
<keyword evidence="2" id="KW-1134">Transmembrane beta strand</keyword>
<dbReference type="AlphaFoldDB" id="A0A5B1CFW3"/>
<keyword evidence="2" id="KW-0449">Lipoprotein</keyword>
<keyword evidence="2" id="KW-0472">Membrane</keyword>
<dbReference type="Gene3D" id="2.20.200.10">
    <property type="entry name" value="Outer membrane efflux proteins (OEP)"/>
    <property type="match status" value="1"/>
</dbReference>
<dbReference type="GO" id="GO:0005886">
    <property type="term" value="C:plasma membrane"/>
    <property type="evidence" value="ECO:0007669"/>
    <property type="project" value="UniProtKB-SubCell"/>
</dbReference>
<dbReference type="PANTHER" id="PTHR30203">
    <property type="entry name" value="OUTER MEMBRANE CATION EFFLUX PROTEIN"/>
    <property type="match status" value="1"/>
</dbReference>
<name>A0A5B1CFW3_9BACT</name>
<evidence type="ECO:0000256" key="2">
    <source>
        <dbReference type="RuleBase" id="RU362097"/>
    </source>
</evidence>
<comment type="similarity">
    <text evidence="1 2">Belongs to the outer membrane factor (OMF) (TC 1.B.17) family.</text>
</comment>
<dbReference type="SUPFAM" id="SSF56954">
    <property type="entry name" value="Outer membrane efflux proteins (OEP)"/>
    <property type="match status" value="1"/>
</dbReference>
<evidence type="ECO:0000256" key="3">
    <source>
        <dbReference type="SAM" id="Coils"/>
    </source>
</evidence>
<dbReference type="InterPro" id="IPR010131">
    <property type="entry name" value="MdtP/NodT-like"/>
</dbReference>
<proteinExistence type="inferred from homology"/>
<gene>
    <name evidence="4" type="primary">ttgI_2</name>
    <name evidence="4" type="ORF">LF1_26270</name>
</gene>
<dbReference type="Gene3D" id="1.20.1600.10">
    <property type="entry name" value="Outer membrane efflux proteins (OEP)"/>
    <property type="match status" value="1"/>
</dbReference>
<dbReference type="EMBL" id="VRLW01000001">
    <property type="protein sequence ID" value="KAA1260088.1"/>
    <property type="molecule type" value="Genomic_DNA"/>
</dbReference>
<dbReference type="Proteomes" id="UP000322699">
    <property type="component" value="Unassembled WGS sequence"/>
</dbReference>
<evidence type="ECO:0000256" key="1">
    <source>
        <dbReference type="ARBA" id="ARBA00007613"/>
    </source>
</evidence>
<organism evidence="4 5">
    <name type="scientific">Rubripirellula obstinata</name>
    <dbReference type="NCBI Taxonomy" id="406547"/>
    <lineage>
        <taxon>Bacteria</taxon>
        <taxon>Pseudomonadati</taxon>
        <taxon>Planctomycetota</taxon>
        <taxon>Planctomycetia</taxon>
        <taxon>Pirellulales</taxon>
        <taxon>Pirellulaceae</taxon>
        <taxon>Rubripirellula</taxon>
    </lineage>
</organism>
<sequence>MPKFSMTEPLAKRIGAKRIGIAITLLIATFSTVGCQTVGPDYGGVTSPAMSQSFFQEATRTSDNPMYQPTPISWDSFGDMTLQGLIARAMQDNPSVEELSWRINEARNVVRIVSGQADPFADGIAGYERRKRSANAQPFVGSNGQPFNFLSVGLNSRWEIDLVGRIARETEAAVADYQATQEDLNDLRRVLAGDIARAYVTLRLNQELYQQNETNLKIQQRSVDEVQGRIEAGKVGKLDLVQLQSRIGLTESDTPVFEQAIAQSFHLLALLVGSTPGDDLSFLLRPKSQLIIPAFAPELPANLIRRRPDVRRTEREVAAACARIGVAEAEFYPRLNLLGTLTFDSRKLSNLLDYDSLVFAVGPGVSWNILSLGRIESQVNVQKAQLKQACARYRQSVLLAVSEVEDALVAQDQQRRRINLLTQTVDDAAESVELAIDQYKADKASLERVVSNQQRLLQASLALAQARAEASIASVNLYQAIGGGDVQLSPWQCAVSGCMQ</sequence>
<keyword evidence="2" id="KW-0812">Transmembrane</keyword>
<keyword evidence="2" id="KW-0564">Palmitate</keyword>
<keyword evidence="3" id="KW-0175">Coiled coil</keyword>
<comment type="caution">
    <text evidence="4">The sequence shown here is derived from an EMBL/GenBank/DDBJ whole genome shotgun (WGS) entry which is preliminary data.</text>
</comment>
<dbReference type="NCBIfam" id="TIGR01845">
    <property type="entry name" value="outer_NodT"/>
    <property type="match status" value="1"/>
</dbReference>
<keyword evidence="5" id="KW-1185">Reference proteome</keyword>
<dbReference type="GO" id="GO:0015562">
    <property type="term" value="F:efflux transmembrane transporter activity"/>
    <property type="evidence" value="ECO:0007669"/>
    <property type="project" value="InterPro"/>
</dbReference>
<dbReference type="InterPro" id="IPR003423">
    <property type="entry name" value="OMP_efflux"/>
</dbReference>